<dbReference type="GO" id="GO:0005886">
    <property type="term" value="C:plasma membrane"/>
    <property type="evidence" value="ECO:0007669"/>
    <property type="project" value="TreeGrafter"/>
</dbReference>
<name>A0A433TED3_ELYCH</name>
<dbReference type="STRING" id="188477.A0A433TED3"/>
<feature type="compositionally biased region" description="Polar residues" evidence="1">
    <location>
        <begin position="28"/>
        <end position="50"/>
    </location>
</feature>
<evidence type="ECO:0000313" key="4">
    <source>
        <dbReference type="Proteomes" id="UP000271974"/>
    </source>
</evidence>
<comment type="caution">
    <text evidence="3">The sequence shown here is derived from an EMBL/GenBank/DDBJ whole genome shotgun (WGS) entry which is preliminary data.</text>
</comment>
<dbReference type="EMBL" id="RQTK01000421">
    <property type="protein sequence ID" value="RUS79910.1"/>
    <property type="molecule type" value="Genomic_DNA"/>
</dbReference>
<dbReference type="InterPro" id="IPR000008">
    <property type="entry name" value="C2_dom"/>
</dbReference>
<proteinExistence type="predicted"/>
<dbReference type="GO" id="GO:0001786">
    <property type="term" value="F:phosphatidylserine binding"/>
    <property type="evidence" value="ECO:0007669"/>
    <property type="project" value="TreeGrafter"/>
</dbReference>
<feature type="domain" description="C2" evidence="2">
    <location>
        <begin position="103"/>
        <end position="243"/>
    </location>
</feature>
<protein>
    <recommendedName>
        <fullName evidence="2">C2 domain-containing protein</fullName>
    </recommendedName>
</protein>
<dbReference type="GO" id="GO:0070382">
    <property type="term" value="C:exocytic vesicle"/>
    <property type="evidence" value="ECO:0007669"/>
    <property type="project" value="TreeGrafter"/>
</dbReference>
<feature type="compositionally biased region" description="Low complexity" evidence="1">
    <location>
        <begin position="88"/>
        <end position="101"/>
    </location>
</feature>
<dbReference type="GO" id="GO:0005544">
    <property type="term" value="F:calcium-dependent phospholipid binding"/>
    <property type="evidence" value="ECO:0007669"/>
    <property type="project" value="TreeGrafter"/>
</dbReference>
<accession>A0A433TED3</accession>
<sequence>MDDPVFDKPVANGRRQGHTKGQGHAQGHTDQCQRAPTKSRLSSVSKSAFQARSVRDSSEPSDWSDVSLPEMIELKNESQSKPRRPPRTSDYSSSASSIPSPVQQPDSRLAYGMTFDRAHSRLYIRVIQLGNFRVTDPDGALSPYVKVRVYRTPRHFFTFKLKSVRELPLNQLEAEMQTRIQRRTDNPLFNEFFELIVEDPDVSAYTVKFLVCDYDKYSRHVVVGDVTMELSKVDLSSGEEILFNELIEPHHEDNLGELHVALMYLPTAEKLSVSVLNAKGLCALEAPKKHTDAVVKLVLMYDGRPLKKTKTSAKINDSCPVFNETFVFDVPAYQLDKVYFHLAVIAIEKDREDGHHLLGRVYIGVNFDADAKAQWLEMVHNARKQVACWHRLQS</sequence>
<evidence type="ECO:0000259" key="2">
    <source>
        <dbReference type="PROSITE" id="PS50004"/>
    </source>
</evidence>
<dbReference type="AlphaFoldDB" id="A0A433TED3"/>
<dbReference type="GO" id="GO:0017156">
    <property type="term" value="P:calcium-ion regulated exocytosis"/>
    <property type="evidence" value="ECO:0007669"/>
    <property type="project" value="TreeGrafter"/>
</dbReference>
<dbReference type="Pfam" id="PF00168">
    <property type="entry name" value="C2"/>
    <property type="match status" value="2"/>
</dbReference>
<feature type="region of interest" description="Disordered" evidence="1">
    <location>
        <begin position="1"/>
        <end position="107"/>
    </location>
</feature>
<dbReference type="OrthoDB" id="67700at2759"/>
<dbReference type="Gene3D" id="2.60.40.150">
    <property type="entry name" value="C2 domain"/>
    <property type="match status" value="2"/>
</dbReference>
<dbReference type="SMART" id="SM00239">
    <property type="entry name" value="C2"/>
    <property type="match status" value="2"/>
</dbReference>
<dbReference type="PANTHER" id="PTHR10024">
    <property type="entry name" value="SYNAPTOTAGMIN"/>
    <property type="match status" value="1"/>
</dbReference>
<feature type="domain" description="C2" evidence="2">
    <location>
        <begin position="254"/>
        <end position="390"/>
    </location>
</feature>
<dbReference type="InterPro" id="IPR035892">
    <property type="entry name" value="C2_domain_sf"/>
</dbReference>
<evidence type="ECO:0000313" key="3">
    <source>
        <dbReference type="EMBL" id="RUS79910.1"/>
    </source>
</evidence>
<dbReference type="GO" id="GO:0000149">
    <property type="term" value="F:SNARE binding"/>
    <property type="evidence" value="ECO:0007669"/>
    <property type="project" value="TreeGrafter"/>
</dbReference>
<keyword evidence="4" id="KW-1185">Reference proteome</keyword>
<dbReference type="CDD" id="cd00276">
    <property type="entry name" value="C2B_Synaptotagmin"/>
    <property type="match status" value="1"/>
</dbReference>
<dbReference type="Proteomes" id="UP000271974">
    <property type="component" value="Unassembled WGS sequence"/>
</dbReference>
<dbReference type="GO" id="GO:0005509">
    <property type="term" value="F:calcium ion binding"/>
    <property type="evidence" value="ECO:0007669"/>
    <property type="project" value="TreeGrafter"/>
</dbReference>
<dbReference type="GO" id="GO:0030276">
    <property type="term" value="F:clathrin binding"/>
    <property type="evidence" value="ECO:0007669"/>
    <property type="project" value="TreeGrafter"/>
</dbReference>
<dbReference type="PROSITE" id="PS50004">
    <property type="entry name" value="C2"/>
    <property type="match status" value="2"/>
</dbReference>
<dbReference type="SUPFAM" id="SSF49562">
    <property type="entry name" value="C2 domain (Calcium/lipid-binding domain, CaLB)"/>
    <property type="match status" value="2"/>
</dbReference>
<reference evidence="3 4" key="1">
    <citation type="submission" date="2019-01" db="EMBL/GenBank/DDBJ databases">
        <title>A draft genome assembly of the solar-powered sea slug Elysia chlorotica.</title>
        <authorList>
            <person name="Cai H."/>
            <person name="Li Q."/>
            <person name="Fang X."/>
            <person name="Li J."/>
            <person name="Curtis N.E."/>
            <person name="Altenburger A."/>
            <person name="Shibata T."/>
            <person name="Feng M."/>
            <person name="Maeda T."/>
            <person name="Schwartz J.A."/>
            <person name="Shigenobu S."/>
            <person name="Lundholm N."/>
            <person name="Nishiyama T."/>
            <person name="Yang H."/>
            <person name="Hasebe M."/>
            <person name="Li S."/>
            <person name="Pierce S.K."/>
            <person name="Wang J."/>
        </authorList>
    </citation>
    <scope>NUCLEOTIDE SEQUENCE [LARGE SCALE GENOMIC DNA]</scope>
    <source>
        <strain evidence="3">EC2010</strain>
        <tissue evidence="3">Whole organism of an adult</tissue>
    </source>
</reference>
<evidence type="ECO:0000256" key="1">
    <source>
        <dbReference type="SAM" id="MobiDB-lite"/>
    </source>
</evidence>
<organism evidence="3 4">
    <name type="scientific">Elysia chlorotica</name>
    <name type="common">Eastern emerald elysia</name>
    <name type="synonym">Sea slug</name>
    <dbReference type="NCBI Taxonomy" id="188477"/>
    <lineage>
        <taxon>Eukaryota</taxon>
        <taxon>Metazoa</taxon>
        <taxon>Spiralia</taxon>
        <taxon>Lophotrochozoa</taxon>
        <taxon>Mollusca</taxon>
        <taxon>Gastropoda</taxon>
        <taxon>Heterobranchia</taxon>
        <taxon>Euthyneura</taxon>
        <taxon>Panpulmonata</taxon>
        <taxon>Sacoglossa</taxon>
        <taxon>Placobranchoidea</taxon>
        <taxon>Plakobranchidae</taxon>
        <taxon>Elysia</taxon>
    </lineage>
</organism>
<gene>
    <name evidence="3" type="ORF">EGW08_012324</name>
</gene>